<gene>
    <name evidence="5" type="ORF">NMOB1V02_LOCUS2944</name>
</gene>
<feature type="domain" description="DUF3456" evidence="4">
    <location>
        <begin position="29"/>
        <end position="180"/>
    </location>
</feature>
<evidence type="ECO:0000256" key="2">
    <source>
        <dbReference type="ARBA" id="ARBA00022729"/>
    </source>
</evidence>
<evidence type="ECO:0000256" key="3">
    <source>
        <dbReference type="SAM" id="SignalP"/>
    </source>
</evidence>
<dbReference type="EMBL" id="CAJPEX010000364">
    <property type="protein sequence ID" value="CAG0915293.1"/>
    <property type="molecule type" value="Genomic_DNA"/>
</dbReference>
<evidence type="ECO:0000313" key="6">
    <source>
        <dbReference type="Proteomes" id="UP000678499"/>
    </source>
</evidence>
<organism evidence="5">
    <name type="scientific">Notodromas monacha</name>
    <dbReference type="NCBI Taxonomy" id="399045"/>
    <lineage>
        <taxon>Eukaryota</taxon>
        <taxon>Metazoa</taxon>
        <taxon>Ecdysozoa</taxon>
        <taxon>Arthropoda</taxon>
        <taxon>Crustacea</taxon>
        <taxon>Oligostraca</taxon>
        <taxon>Ostracoda</taxon>
        <taxon>Podocopa</taxon>
        <taxon>Podocopida</taxon>
        <taxon>Cypridocopina</taxon>
        <taxon>Cypridoidea</taxon>
        <taxon>Cyprididae</taxon>
        <taxon>Notodromas</taxon>
    </lineage>
</organism>
<dbReference type="OrthoDB" id="6020060at2759"/>
<dbReference type="Proteomes" id="UP000678499">
    <property type="component" value="Unassembled WGS sequence"/>
</dbReference>
<accession>A0A7R9GBQ2</accession>
<protein>
    <recommendedName>
        <fullName evidence="4">DUF3456 domain-containing protein</fullName>
    </recommendedName>
</protein>
<dbReference type="Pfam" id="PF11938">
    <property type="entry name" value="DUF3456"/>
    <property type="match status" value="1"/>
</dbReference>
<feature type="chain" id="PRO_5036403237" description="DUF3456 domain-containing protein" evidence="3">
    <location>
        <begin position="19"/>
        <end position="204"/>
    </location>
</feature>
<name>A0A7R9GBQ2_9CRUS</name>
<sequence length="204" mass="23481">MRIQVLLLFVPLLLEAEGDEVDSVKLPTRCETCKILSLELQKKLEETGKSHDVIETGYGFEDSKKKKRTKYRTSELRLLESLENVCNSMLEYNLHKERADSTRFAKGMSQTFQTLHGLVGRGVKVDLGIPEDLWDKPPVEVTALKTQCEKLLEDHEDDISDWYYNLQDSISLQKYLCSEKALKNDEDVCLTEEFDPESSSRDEL</sequence>
<dbReference type="AlphaFoldDB" id="A0A7R9GBQ2"/>
<proteinExistence type="inferred from homology"/>
<feature type="signal peptide" evidence="3">
    <location>
        <begin position="1"/>
        <end position="18"/>
    </location>
</feature>
<evidence type="ECO:0000259" key="4">
    <source>
        <dbReference type="Pfam" id="PF11938"/>
    </source>
</evidence>
<keyword evidence="2 3" id="KW-0732">Signal</keyword>
<keyword evidence="6" id="KW-1185">Reference proteome</keyword>
<evidence type="ECO:0000313" key="5">
    <source>
        <dbReference type="EMBL" id="CAD7275141.1"/>
    </source>
</evidence>
<reference evidence="5" key="1">
    <citation type="submission" date="2020-11" db="EMBL/GenBank/DDBJ databases">
        <authorList>
            <person name="Tran Van P."/>
        </authorList>
    </citation>
    <scope>NUCLEOTIDE SEQUENCE</scope>
</reference>
<evidence type="ECO:0000256" key="1">
    <source>
        <dbReference type="ARBA" id="ARBA00007285"/>
    </source>
</evidence>
<dbReference type="PANTHER" id="PTHR15382">
    <property type="entry name" value="CTG4A-RELATED"/>
    <property type="match status" value="1"/>
</dbReference>
<comment type="similarity">
    <text evidence="1">Belongs to the canopy family.</text>
</comment>
<dbReference type="EMBL" id="OA882401">
    <property type="protein sequence ID" value="CAD7275141.1"/>
    <property type="molecule type" value="Genomic_DNA"/>
</dbReference>
<dbReference type="InterPro" id="IPR021852">
    <property type="entry name" value="DUF3456"/>
</dbReference>
<dbReference type="PANTHER" id="PTHR15382:SF8">
    <property type="entry name" value="CANOPY B"/>
    <property type="match status" value="1"/>
</dbReference>